<name>A0A380MSY5_9GAMM</name>
<evidence type="ECO:0000313" key="2">
    <source>
        <dbReference type="EMBL" id="SUO95412.1"/>
    </source>
</evidence>
<dbReference type="AlphaFoldDB" id="A0A380MSY5"/>
<evidence type="ECO:0000259" key="1">
    <source>
        <dbReference type="Pfam" id="PF13723"/>
    </source>
</evidence>
<sequence>MNFSFSISAWQAFSPYHHQFSDWQQWAKEKETYCKAKEAVLPALTFIPAMQRRRLNLPAKLMFSALYHLDLPSDIPVVFASHDGETNRSFSLWLELLREGAMSPMSFGLSVHNAHSGSWSLFRGNQAEMNAVAANDGVLETALIEAVALLHDDAEEVAVVVVEEPLKEEYAVPASRAPFPYALALRVVKGNDYSLRYQGKDFSQSPNSYWQALDWIAAQCEQRREWQYSCAGGTWYWRRKI</sequence>
<dbReference type="Proteomes" id="UP000254601">
    <property type="component" value="Unassembled WGS sequence"/>
</dbReference>
<reference evidence="2 3" key="1">
    <citation type="submission" date="2018-06" db="EMBL/GenBank/DDBJ databases">
        <authorList>
            <consortium name="Pathogen Informatics"/>
            <person name="Doyle S."/>
        </authorList>
    </citation>
    <scope>NUCLEOTIDE SEQUENCE [LARGE SCALE GENOMIC DNA]</scope>
    <source>
        <strain evidence="2 3">NCTC13337</strain>
    </source>
</reference>
<keyword evidence="3" id="KW-1185">Reference proteome</keyword>
<proteinExistence type="predicted"/>
<evidence type="ECO:0000313" key="3">
    <source>
        <dbReference type="Proteomes" id="UP000254601"/>
    </source>
</evidence>
<protein>
    <recommendedName>
        <fullName evidence="1">Beta-ketoacyl synthase-like N-terminal domain-containing protein</fullName>
    </recommendedName>
</protein>
<accession>A0A380MSY5</accession>
<organism evidence="2 3">
    <name type="scientific">Suttonella ornithocola</name>
    <dbReference type="NCBI Taxonomy" id="279832"/>
    <lineage>
        <taxon>Bacteria</taxon>
        <taxon>Pseudomonadati</taxon>
        <taxon>Pseudomonadota</taxon>
        <taxon>Gammaproteobacteria</taxon>
        <taxon>Cardiobacteriales</taxon>
        <taxon>Cardiobacteriaceae</taxon>
        <taxon>Suttonella</taxon>
    </lineage>
</organism>
<dbReference type="Pfam" id="PF13723">
    <property type="entry name" value="Ketoacyl-synt_2"/>
    <property type="match status" value="1"/>
</dbReference>
<gene>
    <name evidence="2" type="ORF">NCTC13337_01309</name>
</gene>
<feature type="domain" description="Beta-ketoacyl synthase-like N-terminal" evidence="1">
    <location>
        <begin position="23"/>
        <end position="237"/>
    </location>
</feature>
<dbReference type="EMBL" id="UHIC01000001">
    <property type="protein sequence ID" value="SUO95412.1"/>
    <property type="molecule type" value="Genomic_DNA"/>
</dbReference>
<dbReference type="RefSeq" id="WP_072575553.1">
    <property type="nucleotide sequence ID" value="NZ_LWHB01000012.1"/>
</dbReference>
<dbReference type="InterPro" id="IPR014030">
    <property type="entry name" value="Ketoacyl_synth_N"/>
</dbReference>